<dbReference type="InterPro" id="IPR005121">
    <property type="entry name" value="Fdx_antiC-bd"/>
</dbReference>
<dbReference type="GO" id="GO:0005759">
    <property type="term" value="C:mitochondrial matrix"/>
    <property type="evidence" value="ECO:0007669"/>
    <property type="project" value="UniProtKB-SubCell"/>
</dbReference>
<comment type="subcellular location">
    <subcellularLocation>
        <location evidence="1">Mitochondrion matrix</location>
    </subcellularLocation>
</comment>
<dbReference type="GO" id="GO:0006432">
    <property type="term" value="P:phenylalanyl-tRNA aminoacylation"/>
    <property type="evidence" value="ECO:0000318"/>
    <property type="project" value="GO_Central"/>
</dbReference>
<keyword evidence="5" id="KW-0547">Nucleotide-binding</keyword>
<keyword evidence="8" id="KW-0809">Transit peptide</keyword>
<dbReference type="InterPro" id="IPR006195">
    <property type="entry name" value="aa-tRNA-synth_II"/>
</dbReference>
<dbReference type="FunFam" id="3.30.70.380:FF:000002">
    <property type="entry name" value="phenylalanine--tRNA ligase, mitochondrial"/>
    <property type="match status" value="1"/>
</dbReference>
<evidence type="ECO:0000313" key="16">
    <source>
        <dbReference type="EMBL" id="EDQ87016.1"/>
    </source>
</evidence>
<feature type="domain" description="FDX-ACB" evidence="15">
    <location>
        <begin position="346"/>
        <end position="438"/>
    </location>
</feature>
<keyword evidence="4" id="KW-0436">Ligase</keyword>
<dbReference type="Proteomes" id="UP000001357">
    <property type="component" value="Unassembled WGS sequence"/>
</dbReference>
<evidence type="ECO:0000256" key="12">
    <source>
        <dbReference type="ARBA" id="ARBA00049255"/>
    </source>
</evidence>
<gene>
    <name evidence="16" type="ORF">MONBRDRAFT_38184</name>
</gene>
<evidence type="ECO:0000256" key="10">
    <source>
        <dbReference type="ARBA" id="ARBA00023146"/>
    </source>
</evidence>
<dbReference type="GO" id="GO:0005739">
    <property type="term" value="C:mitochondrion"/>
    <property type="evidence" value="ECO:0000318"/>
    <property type="project" value="GO_Central"/>
</dbReference>
<dbReference type="InterPro" id="IPR036690">
    <property type="entry name" value="Fdx_antiC-bd_sf"/>
</dbReference>
<reference evidence="16 17" key="1">
    <citation type="journal article" date="2008" name="Nature">
        <title>The genome of the choanoflagellate Monosiga brevicollis and the origin of metazoans.</title>
        <authorList>
            <consortium name="JGI Sequencing"/>
            <person name="King N."/>
            <person name="Westbrook M.J."/>
            <person name="Young S.L."/>
            <person name="Kuo A."/>
            <person name="Abedin M."/>
            <person name="Chapman J."/>
            <person name="Fairclough S."/>
            <person name="Hellsten U."/>
            <person name="Isogai Y."/>
            <person name="Letunic I."/>
            <person name="Marr M."/>
            <person name="Pincus D."/>
            <person name="Putnam N."/>
            <person name="Rokas A."/>
            <person name="Wright K.J."/>
            <person name="Zuzow R."/>
            <person name="Dirks W."/>
            <person name="Good M."/>
            <person name="Goodstein D."/>
            <person name="Lemons D."/>
            <person name="Li W."/>
            <person name="Lyons J.B."/>
            <person name="Morris A."/>
            <person name="Nichols S."/>
            <person name="Richter D.J."/>
            <person name="Salamov A."/>
            <person name="Bork P."/>
            <person name="Lim W.A."/>
            <person name="Manning G."/>
            <person name="Miller W.T."/>
            <person name="McGinnis W."/>
            <person name="Shapiro H."/>
            <person name="Tjian R."/>
            <person name="Grigoriev I.V."/>
            <person name="Rokhsar D."/>
        </authorList>
    </citation>
    <scope>NUCLEOTIDE SEQUENCE [LARGE SCALE GENOMIC DNA]</scope>
    <source>
        <strain evidence="17">MX1 / ATCC 50154</strain>
    </source>
</reference>
<dbReference type="InterPro" id="IPR045864">
    <property type="entry name" value="aa-tRNA-synth_II/BPL/LPL"/>
</dbReference>
<accession>A9V664</accession>
<dbReference type="KEGG" id="mbr:MONBRDRAFT_38184"/>
<evidence type="ECO:0000256" key="6">
    <source>
        <dbReference type="ARBA" id="ARBA00022840"/>
    </source>
</evidence>
<protein>
    <recommendedName>
        <fullName evidence="3">phenylalanine--tRNA ligase</fullName>
        <ecNumber evidence="3">6.1.1.20</ecNumber>
    </recommendedName>
    <alternativeName>
        <fullName evidence="11">Phenylalanyl-tRNA synthetase</fullName>
    </alternativeName>
</protein>
<dbReference type="InterPro" id="IPR002319">
    <property type="entry name" value="Phenylalanyl-tRNA_Synthase"/>
</dbReference>
<keyword evidence="10" id="KW-0030">Aminoacyl-tRNA synthetase</keyword>
<organism evidence="16 17">
    <name type="scientific">Monosiga brevicollis</name>
    <name type="common">Choanoflagellate</name>
    <dbReference type="NCBI Taxonomy" id="81824"/>
    <lineage>
        <taxon>Eukaryota</taxon>
        <taxon>Choanoflagellata</taxon>
        <taxon>Craspedida</taxon>
        <taxon>Salpingoecidae</taxon>
        <taxon>Monosiga</taxon>
    </lineage>
</organism>
<keyword evidence="6" id="KW-0067">ATP-binding</keyword>
<keyword evidence="17" id="KW-1185">Reference proteome</keyword>
<dbReference type="SUPFAM" id="SSF54991">
    <property type="entry name" value="Anticodon-binding domain of PheRS"/>
    <property type="match status" value="1"/>
</dbReference>
<dbReference type="InParanoid" id="A9V664"/>
<evidence type="ECO:0000256" key="7">
    <source>
        <dbReference type="ARBA" id="ARBA00022917"/>
    </source>
</evidence>
<evidence type="ECO:0000256" key="1">
    <source>
        <dbReference type="ARBA" id="ARBA00004305"/>
    </source>
</evidence>
<dbReference type="Pfam" id="PF01409">
    <property type="entry name" value="tRNA-synt_2d"/>
    <property type="match status" value="2"/>
</dbReference>
<evidence type="ECO:0000259" key="14">
    <source>
        <dbReference type="PROSITE" id="PS50862"/>
    </source>
</evidence>
<evidence type="ECO:0000256" key="13">
    <source>
        <dbReference type="SAM" id="MobiDB-lite"/>
    </source>
</evidence>
<dbReference type="SMART" id="SM00896">
    <property type="entry name" value="FDX-ACB"/>
    <property type="match status" value="1"/>
</dbReference>
<evidence type="ECO:0000256" key="8">
    <source>
        <dbReference type="ARBA" id="ARBA00022946"/>
    </source>
</evidence>
<dbReference type="PANTHER" id="PTHR11538">
    <property type="entry name" value="PHENYLALANYL-TRNA SYNTHETASE"/>
    <property type="match status" value="1"/>
</dbReference>
<dbReference type="PANTHER" id="PTHR11538:SF41">
    <property type="entry name" value="PHENYLALANINE--TRNA LIGASE, MITOCHONDRIAL"/>
    <property type="match status" value="1"/>
</dbReference>
<dbReference type="SUPFAM" id="SSF55681">
    <property type="entry name" value="Class II aaRS and biotin synthetases"/>
    <property type="match status" value="1"/>
</dbReference>
<dbReference type="AlphaFoldDB" id="A9V664"/>
<keyword evidence="7" id="KW-0648">Protein biosynthesis</keyword>
<dbReference type="PROSITE" id="PS51447">
    <property type="entry name" value="FDX_ACB"/>
    <property type="match status" value="1"/>
</dbReference>
<dbReference type="GO" id="GO:0004826">
    <property type="term" value="F:phenylalanine-tRNA ligase activity"/>
    <property type="evidence" value="ECO:0000318"/>
    <property type="project" value="GO_Central"/>
</dbReference>
<dbReference type="InterPro" id="IPR004530">
    <property type="entry name" value="Phe-tRNA-synth_IIc_mito"/>
</dbReference>
<evidence type="ECO:0000256" key="11">
    <source>
        <dbReference type="ARBA" id="ARBA00031194"/>
    </source>
</evidence>
<evidence type="ECO:0000259" key="15">
    <source>
        <dbReference type="PROSITE" id="PS51447"/>
    </source>
</evidence>
<evidence type="ECO:0000256" key="9">
    <source>
        <dbReference type="ARBA" id="ARBA00023128"/>
    </source>
</evidence>
<dbReference type="eggNOG" id="KOG2783">
    <property type="taxonomic scope" value="Eukaryota"/>
</dbReference>
<dbReference type="FunCoup" id="A9V664">
    <property type="interactions" value="1179"/>
</dbReference>
<dbReference type="Pfam" id="PF03147">
    <property type="entry name" value="FDX-ACB"/>
    <property type="match status" value="1"/>
</dbReference>
<evidence type="ECO:0000256" key="3">
    <source>
        <dbReference type="ARBA" id="ARBA00012814"/>
    </source>
</evidence>
<dbReference type="EMBL" id="CH991562">
    <property type="protein sequence ID" value="EDQ87016.1"/>
    <property type="molecule type" value="Genomic_DNA"/>
</dbReference>
<evidence type="ECO:0000256" key="4">
    <source>
        <dbReference type="ARBA" id="ARBA00022598"/>
    </source>
</evidence>
<dbReference type="OMA" id="PISHYPQ"/>
<feature type="region of interest" description="Disordered" evidence="13">
    <location>
        <begin position="456"/>
        <end position="480"/>
    </location>
</feature>
<dbReference type="Gene3D" id="3.30.70.380">
    <property type="entry name" value="Ferrodoxin-fold anticodon-binding domain"/>
    <property type="match status" value="1"/>
</dbReference>
<keyword evidence="9" id="KW-0496">Mitochondrion</keyword>
<dbReference type="GeneID" id="5893509"/>
<comment type="similarity">
    <text evidence="2">Belongs to the class-II aminoacyl-tRNA synthetase family.</text>
</comment>
<dbReference type="EC" id="6.1.1.20" evidence="3"/>
<dbReference type="GO" id="GO:0000049">
    <property type="term" value="F:tRNA binding"/>
    <property type="evidence" value="ECO:0007669"/>
    <property type="project" value="InterPro"/>
</dbReference>
<dbReference type="RefSeq" id="XP_001748255.1">
    <property type="nucleotide sequence ID" value="XM_001748203.1"/>
</dbReference>
<comment type="catalytic activity">
    <reaction evidence="12">
        <text>tRNA(Phe) + L-phenylalanine + ATP = L-phenylalanyl-tRNA(Phe) + AMP + diphosphate + H(+)</text>
        <dbReference type="Rhea" id="RHEA:19413"/>
        <dbReference type="Rhea" id="RHEA-COMP:9668"/>
        <dbReference type="Rhea" id="RHEA-COMP:9699"/>
        <dbReference type="ChEBI" id="CHEBI:15378"/>
        <dbReference type="ChEBI" id="CHEBI:30616"/>
        <dbReference type="ChEBI" id="CHEBI:33019"/>
        <dbReference type="ChEBI" id="CHEBI:58095"/>
        <dbReference type="ChEBI" id="CHEBI:78442"/>
        <dbReference type="ChEBI" id="CHEBI:78531"/>
        <dbReference type="ChEBI" id="CHEBI:456215"/>
        <dbReference type="EC" id="6.1.1.20"/>
    </reaction>
</comment>
<sequence>MRAVAGVRAGWTQVGSVVGVRSLHVALACRQQLVSGEPIEVAGRSFVPDEYGNVTPSILTDRFRVRGRPSFAIFDSLHPVVTVQQNFDSLLVPADHVSRSRSDNYYINKEQLLRAHTSAHQAELIRQGLDAFLVFGDVYRRDEIDRNHYPVFHQVEGVKLLRDVVIHEGATPDRSDRRPEHQEAHTLDAATYALNDLKATLSGTASTSQGHRARLPILIKLVCPDSLMPPARCLYMLGLIEHLFGEVEQRWVEAYFPFTHPSLELEIFYQGEWLEVLGCGVVEQAILNEAGTDHCLGWAFGIGLERIAMILFEIPDIRLFWSTDERFLQQFAADRPLHSMKFQPFSKYPPTDRDVTFWLPEAYSPNHLADLVREIAGDLVESIFLIDEFTHPKHGRTSHCYRIVYRSMDKTFTTEEVNEIQDRVRQSIAHDLKARHIRGGGNSNPLDMTTSLHQTSAIATDNPYAGRRRQTPAATMGAGK</sequence>
<feature type="domain" description="Aminoacyl-transfer RNA synthetases class-II family profile" evidence="14">
    <location>
        <begin position="59"/>
        <end position="336"/>
    </location>
</feature>
<dbReference type="STRING" id="81824.A9V664"/>
<dbReference type="GO" id="GO:0005737">
    <property type="term" value="C:cytoplasm"/>
    <property type="evidence" value="ECO:0000318"/>
    <property type="project" value="GO_Central"/>
</dbReference>
<proteinExistence type="inferred from homology"/>
<evidence type="ECO:0000256" key="5">
    <source>
        <dbReference type="ARBA" id="ARBA00022741"/>
    </source>
</evidence>
<dbReference type="Gene3D" id="3.30.930.10">
    <property type="entry name" value="Bira Bifunctional Protein, Domain 2"/>
    <property type="match status" value="1"/>
</dbReference>
<dbReference type="PROSITE" id="PS50862">
    <property type="entry name" value="AA_TRNA_LIGASE_II"/>
    <property type="match status" value="1"/>
</dbReference>
<dbReference type="NCBIfam" id="TIGR00469">
    <property type="entry name" value="pheS_mito"/>
    <property type="match status" value="1"/>
</dbReference>
<evidence type="ECO:0000256" key="2">
    <source>
        <dbReference type="ARBA" id="ARBA00008226"/>
    </source>
</evidence>
<dbReference type="GO" id="GO:0005524">
    <property type="term" value="F:ATP binding"/>
    <property type="evidence" value="ECO:0007669"/>
    <property type="project" value="UniProtKB-KW"/>
</dbReference>
<evidence type="ECO:0000313" key="17">
    <source>
        <dbReference type="Proteomes" id="UP000001357"/>
    </source>
</evidence>
<name>A9V664_MONBE</name>